<evidence type="ECO:0000259" key="7">
    <source>
        <dbReference type="SMART" id="SM01281"/>
    </source>
</evidence>
<dbReference type="eggNOG" id="KOG4522">
    <property type="taxonomic scope" value="Eukaryota"/>
</dbReference>
<dbReference type="FunCoup" id="D8TCQ0">
    <property type="interactions" value="1990"/>
</dbReference>
<reference evidence="8 9" key="1">
    <citation type="journal article" date="2011" name="Science">
        <title>The Selaginella genome identifies genetic changes associated with the evolution of vascular plants.</title>
        <authorList>
            <person name="Banks J.A."/>
            <person name="Nishiyama T."/>
            <person name="Hasebe M."/>
            <person name="Bowman J.L."/>
            <person name="Gribskov M."/>
            <person name="dePamphilis C."/>
            <person name="Albert V.A."/>
            <person name="Aono N."/>
            <person name="Aoyama T."/>
            <person name="Ambrose B.A."/>
            <person name="Ashton N.W."/>
            <person name="Axtell M.J."/>
            <person name="Barker E."/>
            <person name="Barker M.S."/>
            <person name="Bennetzen J.L."/>
            <person name="Bonawitz N.D."/>
            <person name="Chapple C."/>
            <person name="Cheng C."/>
            <person name="Correa L.G."/>
            <person name="Dacre M."/>
            <person name="DeBarry J."/>
            <person name="Dreyer I."/>
            <person name="Elias M."/>
            <person name="Engstrom E.M."/>
            <person name="Estelle M."/>
            <person name="Feng L."/>
            <person name="Finet C."/>
            <person name="Floyd S.K."/>
            <person name="Frommer W.B."/>
            <person name="Fujita T."/>
            <person name="Gramzow L."/>
            <person name="Gutensohn M."/>
            <person name="Harholt J."/>
            <person name="Hattori M."/>
            <person name="Heyl A."/>
            <person name="Hirai T."/>
            <person name="Hiwatashi Y."/>
            <person name="Ishikawa M."/>
            <person name="Iwata M."/>
            <person name="Karol K.G."/>
            <person name="Koehler B."/>
            <person name="Kolukisaoglu U."/>
            <person name="Kubo M."/>
            <person name="Kurata T."/>
            <person name="Lalonde S."/>
            <person name="Li K."/>
            <person name="Li Y."/>
            <person name="Litt A."/>
            <person name="Lyons E."/>
            <person name="Manning G."/>
            <person name="Maruyama T."/>
            <person name="Michael T.P."/>
            <person name="Mikami K."/>
            <person name="Miyazaki S."/>
            <person name="Morinaga S."/>
            <person name="Murata T."/>
            <person name="Mueller-Roeber B."/>
            <person name="Nelson D.R."/>
            <person name="Obara M."/>
            <person name="Oguri Y."/>
            <person name="Olmstead R.G."/>
            <person name="Onodera N."/>
            <person name="Petersen B.L."/>
            <person name="Pils B."/>
            <person name="Prigge M."/>
            <person name="Rensing S.A."/>
            <person name="Riano-Pachon D.M."/>
            <person name="Roberts A.W."/>
            <person name="Sato Y."/>
            <person name="Scheller H.V."/>
            <person name="Schulz B."/>
            <person name="Schulz C."/>
            <person name="Shakirov E.V."/>
            <person name="Shibagaki N."/>
            <person name="Shinohara N."/>
            <person name="Shippen D.E."/>
            <person name="Soerensen I."/>
            <person name="Sotooka R."/>
            <person name="Sugimoto N."/>
            <person name="Sugita M."/>
            <person name="Sumikawa N."/>
            <person name="Tanurdzic M."/>
            <person name="Theissen G."/>
            <person name="Ulvskov P."/>
            <person name="Wakazuki S."/>
            <person name="Weng J.K."/>
            <person name="Willats W.W."/>
            <person name="Wipf D."/>
            <person name="Wolf P.G."/>
            <person name="Yang L."/>
            <person name="Zimmer A.D."/>
            <person name="Zhu Q."/>
            <person name="Mitros T."/>
            <person name="Hellsten U."/>
            <person name="Loque D."/>
            <person name="Otillar R."/>
            <person name="Salamov A."/>
            <person name="Schmutz J."/>
            <person name="Shapiro H."/>
            <person name="Lindquist E."/>
            <person name="Lucas S."/>
            <person name="Rokhsar D."/>
            <person name="Grigoriev I.V."/>
        </authorList>
    </citation>
    <scope>NUCLEOTIDE SEQUENCE [LARGE SCALE GENOMIC DNA]</scope>
</reference>
<keyword evidence="3" id="KW-0805">Transcription regulation</keyword>
<keyword evidence="4" id="KW-0804">Transcription</keyword>
<sequence>MQHAGDLKERCTGILLPLVAVALQLVERVLDPIPLTLLSVSQQQQGTRTPQLTPYRLKCEKEPLNPRLGPPDFYFPAPDCPEESLTRDTCTNGYKEAIEGIEEARETTWTLATNNALWAKENISRYKESLRKRLRAVTNALVRKRKAGQVYDVPLVGALLAKAGQFPERHTYGEDYRKKWIEDLSQRKRLSLLAEHVPHGFHRRTLFEALVKQNVPFLRATWFIKISYLNQVRPASSAGADKSHGKRLEQWTRDVLDYAQSVLDEICSNASRAALAQAYDSVQSVETDLDGHAKWHYIVRLVQWQYAEGLLQQSHVVEWALKQIQEKESLDGLELLLPVLLEFMDSLSLSQVHVRMLVDICQHWLRQLGVSNVLPSPEEQPQQYRIVVTFVEILRYLLVAVPDTFVAFDCFPLLPCVTTLEGMEIVKDGDPKADTTKGNGRPGNLCPYREVYIMEVVDSIQKRASSLTKAVNPGVLRNNDGKVIQALDKSLAAGDLLSAFQAVFDSDFSGYDQLPGEWKTSSSNLPFLSGMLNNVNLSDLFAVRYLCEWAVCDFRDTRQASSIKVSTGIKDLSRIYTAASVLLLKKDFPSGSHAKKARVKGASDSKLKRSPMHEIIVAWIDQHDSRKGESMEKMQLLLYELVRRGIFHPDAYVRQLIVEGLLERRESPSDISRAARHRRVLRYLPGLPTLDLDDTKDTDDIPENARLYRNERRLALHGFHSDDKIAKDRRLKDRTYSSEVKVPMSGSFVTNTLDRKQVSRKPMKLLEVKQAVCAYLQIPDTLAGQQKFCAGPVGILKRVAGSSIGDTHGCEECNGSKRLKTGESKGTGFIADPEDSWWIKKVPKVSDPVKLEASIKPPKQGVRGRPKTVRKTQSLAQLHSARVDGGQGASSSHSFDSKVHCPYHRPAASTKLSLNDLRPKNDFRSIGSALKQLTVSEKFNFSSWLDRTIRSLLGEGTANKTGPTARCQLNDEQFGVVVYMLDMVFDYNVLVRLLLWLLPMAAGTSGISARPPVNNKETCGVGEAAILSCLRRYELVITSLNLLPEVLTVGIQCASSVIGTIPSGRSQILIYVSELLNKYKGLMTVQSWQKTWRGSCDQKVALELEALKVGDSESALGFINTVGEDRDDPIPQRLNSRLARVGASMKDSVQKALGEAVSQIVSKERELQTANFAIKDAVAEKVEEYSHRVVTGLLEAIKQNGTAQTDSGLVNAAVSALVSSASSSAANAHEVLTANNAGPDISLRCARRILQLHVRCLRLLKDGLDDRQSRVLDVSLASEASTIVAGHFVHIPGRAPRSQFHLSPETPELGTLGNDFAAGQNVITSGRAASATALVVMAVVHGVLSLERLVTVLKIRDGLEALHLPKLFGSSNGLSRGVAMGSTLKSDEVHIHWFRILIGDCKAIAGGLVADILGDATLVALARTQRLLPLNSVFPMAYAMFCGLLRRQVLSRMSNASRDDSILQSLSVAVADIVKHEPFREVCLQDTRALYVLLSSDGGSSDYAALLDEQGFDARLKVEAMLPFSGRLFLHSILDGVLPSSMQWQDDEAWVKVRHVHDPKHAQQQMVLILDELQPATFHWQWLELRLHLNELVFVEKIEAHNSAVKAMQASVGASDQLYECEKVFTENVLTNVLFRPDAGALYSEVLHSLGKPLEEYIIKLVKWSLQGVDVLYGKKSLRQRLEQTKGYIRPTSALKSWGWQPPWSVVEAASPEEGEVSQDNASAAGGSSRDDALSLHFAIEKALADLVLPCLARSLNDTCSGFAFDLVSQMAELEQQVTLLTRSSAKFSVVPSTADGPAAKNQRRGARSGLETASPSVRRRPPEASAVSAAALQSSMWLRLQFLLPLLRIIYCDRENMRLTLAPVLLRLLGTRVVYESAESFGIHQPESSMLNKGQWNAELASMAAAASAGEELFDRLLSVLHALLSNTWAVWLKPRGRAAKPPREVPPFEREAAEKLQTELDHMQLPMSLRMRLQAAMPVFPPGPTFSLSAAPPQVPQSAFTALQANLSPSLHLSHSQKLGADLKSKPSPSLDTETGMDPWLLLEDGTGLPATVGSANSSTTADGSTLKACPWLKGAVRVRRTELTHLGSVDSDT</sequence>
<dbReference type="EMBL" id="GL377719">
    <property type="protein sequence ID" value="EFJ05540.1"/>
    <property type="molecule type" value="Genomic_DNA"/>
</dbReference>
<comment type="similarity">
    <text evidence="2">Belongs to the Mediator complex subunit 12 family.</text>
</comment>
<comment type="subcellular location">
    <subcellularLocation>
        <location evidence="1">Nucleus</location>
    </subcellularLocation>
</comment>
<dbReference type="GO" id="GO:0016592">
    <property type="term" value="C:mediator complex"/>
    <property type="evidence" value="ECO:0007669"/>
    <property type="project" value="InterPro"/>
</dbReference>
<feature type="domain" description="Mediator complex subunit Med12" evidence="7">
    <location>
        <begin position="165"/>
        <end position="225"/>
    </location>
</feature>
<accession>D8TCQ0</accession>
<gene>
    <name evidence="8" type="ORF">SELMODRAFT_431456</name>
</gene>
<dbReference type="SMART" id="SM01281">
    <property type="entry name" value="Med12"/>
    <property type="match status" value="1"/>
</dbReference>
<protein>
    <recommendedName>
        <fullName evidence="7">Mediator complex subunit Med12 domain-containing protein</fullName>
    </recommendedName>
</protein>
<keyword evidence="9" id="KW-1185">Reference proteome</keyword>
<proteinExistence type="inferred from homology"/>
<dbReference type="GO" id="GO:0003712">
    <property type="term" value="F:transcription coregulator activity"/>
    <property type="evidence" value="ECO:0007669"/>
    <property type="project" value="InterPro"/>
</dbReference>
<dbReference type="Proteomes" id="UP000001514">
    <property type="component" value="Unassembled WGS sequence"/>
</dbReference>
<organism evidence="9">
    <name type="scientific">Selaginella moellendorffii</name>
    <name type="common">Spikemoss</name>
    <dbReference type="NCBI Taxonomy" id="88036"/>
    <lineage>
        <taxon>Eukaryota</taxon>
        <taxon>Viridiplantae</taxon>
        <taxon>Streptophyta</taxon>
        <taxon>Embryophyta</taxon>
        <taxon>Tracheophyta</taxon>
        <taxon>Lycopodiopsida</taxon>
        <taxon>Selaginellales</taxon>
        <taxon>Selaginellaceae</taxon>
        <taxon>Selaginella</taxon>
    </lineage>
</organism>
<dbReference type="GO" id="GO:0006357">
    <property type="term" value="P:regulation of transcription by RNA polymerase II"/>
    <property type="evidence" value="ECO:0007669"/>
    <property type="project" value="InterPro"/>
</dbReference>
<dbReference type="InParanoid" id="D8TCQ0"/>
<dbReference type="InterPro" id="IPR019035">
    <property type="entry name" value="Mediator_Med12"/>
</dbReference>
<evidence type="ECO:0000313" key="9">
    <source>
        <dbReference type="Proteomes" id="UP000001514"/>
    </source>
</evidence>
<dbReference type="KEGG" id="smo:SELMODRAFT_431456"/>
<dbReference type="Pfam" id="PF09497">
    <property type="entry name" value="Med12"/>
    <property type="match status" value="1"/>
</dbReference>
<keyword evidence="5" id="KW-0539">Nucleus</keyword>
<dbReference type="STRING" id="88036.D8TCQ0"/>
<feature type="region of interest" description="Disordered" evidence="6">
    <location>
        <begin position="856"/>
        <end position="897"/>
    </location>
</feature>
<dbReference type="PANTHER" id="PTHR46567:SF1">
    <property type="entry name" value="MEDIATOR OF RNA POLYMERASE II TRANSCRIPTION SUBUNIT 12"/>
    <property type="match status" value="1"/>
</dbReference>
<evidence type="ECO:0000256" key="3">
    <source>
        <dbReference type="ARBA" id="ARBA00023015"/>
    </source>
</evidence>
<feature type="region of interest" description="Disordered" evidence="6">
    <location>
        <begin position="1792"/>
        <end position="1823"/>
    </location>
</feature>
<dbReference type="HOGENOM" id="CLU_000600_0_0_1"/>
<dbReference type="OMA" id="THSIGNF"/>
<evidence type="ECO:0000256" key="5">
    <source>
        <dbReference type="ARBA" id="ARBA00023242"/>
    </source>
</evidence>
<dbReference type="Gramene" id="EFJ05540">
    <property type="protein sequence ID" value="EFJ05540"/>
    <property type="gene ID" value="SELMODRAFT_431456"/>
</dbReference>
<name>D8TCQ0_SELML</name>
<evidence type="ECO:0000256" key="6">
    <source>
        <dbReference type="SAM" id="MobiDB-lite"/>
    </source>
</evidence>
<evidence type="ECO:0000256" key="1">
    <source>
        <dbReference type="ARBA" id="ARBA00004123"/>
    </source>
</evidence>
<dbReference type="PANTHER" id="PTHR46567">
    <property type="entry name" value="MEDIATOR OF RNA POLYMERASE II TRANSCRIPTION SUBUNIT 12"/>
    <property type="match status" value="1"/>
</dbReference>
<evidence type="ECO:0000256" key="2">
    <source>
        <dbReference type="ARBA" id="ARBA00010289"/>
    </source>
</evidence>
<evidence type="ECO:0000256" key="4">
    <source>
        <dbReference type="ARBA" id="ARBA00023163"/>
    </source>
</evidence>
<evidence type="ECO:0000313" key="8">
    <source>
        <dbReference type="EMBL" id="EFJ05540.1"/>
    </source>
</evidence>